<keyword evidence="2" id="KW-1185">Reference proteome</keyword>
<evidence type="ECO:0000313" key="2">
    <source>
        <dbReference type="Proteomes" id="UP000006729"/>
    </source>
</evidence>
<dbReference type="Proteomes" id="UP000006729">
    <property type="component" value="Chromosome 4"/>
</dbReference>
<sequence>MGCTGPRMEVLEIYMTLNLIYVVVFHRSVLEIYMTLNLIYVVVFLDLIVIQIEGKVSIVVKSGVKLEIPEGVVLENKEINGPEDL</sequence>
<gene>
    <name evidence="1" type="ORF">POPTR_004G074602v4</name>
</gene>
<protein>
    <submittedName>
        <fullName evidence="1">Uncharacterized protein</fullName>
    </submittedName>
</protein>
<accession>A0ACC0T3C0</accession>
<reference evidence="1 2" key="1">
    <citation type="journal article" date="2006" name="Science">
        <title>The genome of black cottonwood, Populus trichocarpa (Torr. &amp; Gray).</title>
        <authorList>
            <person name="Tuskan G.A."/>
            <person name="Difazio S."/>
            <person name="Jansson S."/>
            <person name="Bohlmann J."/>
            <person name="Grigoriev I."/>
            <person name="Hellsten U."/>
            <person name="Putnam N."/>
            <person name="Ralph S."/>
            <person name="Rombauts S."/>
            <person name="Salamov A."/>
            <person name="Schein J."/>
            <person name="Sterck L."/>
            <person name="Aerts A."/>
            <person name="Bhalerao R.R."/>
            <person name="Bhalerao R.P."/>
            <person name="Blaudez D."/>
            <person name="Boerjan W."/>
            <person name="Brun A."/>
            <person name="Brunner A."/>
            <person name="Busov V."/>
            <person name="Campbell M."/>
            <person name="Carlson J."/>
            <person name="Chalot M."/>
            <person name="Chapman J."/>
            <person name="Chen G.L."/>
            <person name="Cooper D."/>
            <person name="Coutinho P.M."/>
            <person name="Couturier J."/>
            <person name="Covert S."/>
            <person name="Cronk Q."/>
            <person name="Cunningham R."/>
            <person name="Davis J."/>
            <person name="Degroeve S."/>
            <person name="Dejardin A."/>
            <person name="Depamphilis C."/>
            <person name="Detter J."/>
            <person name="Dirks B."/>
            <person name="Dubchak I."/>
            <person name="Duplessis S."/>
            <person name="Ehlting J."/>
            <person name="Ellis B."/>
            <person name="Gendler K."/>
            <person name="Goodstein D."/>
            <person name="Gribskov M."/>
            <person name="Grimwood J."/>
            <person name="Groover A."/>
            <person name="Gunter L."/>
            <person name="Hamberger B."/>
            <person name="Heinze B."/>
            <person name="Helariutta Y."/>
            <person name="Henrissat B."/>
            <person name="Holligan D."/>
            <person name="Holt R."/>
            <person name="Huang W."/>
            <person name="Islam-Faridi N."/>
            <person name="Jones S."/>
            <person name="Jones-Rhoades M."/>
            <person name="Jorgensen R."/>
            <person name="Joshi C."/>
            <person name="Kangasjarvi J."/>
            <person name="Karlsson J."/>
            <person name="Kelleher C."/>
            <person name="Kirkpatrick R."/>
            <person name="Kirst M."/>
            <person name="Kohler A."/>
            <person name="Kalluri U."/>
            <person name="Larimer F."/>
            <person name="Leebens-Mack J."/>
            <person name="Leple J.C."/>
            <person name="Locascio P."/>
            <person name="Lou Y."/>
            <person name="Lucas S."/>
            <person name="Martin F."/>
            <person name="Montanini B."/>
            <person name="Napoli C."/>
            <person name="Nelson D.R."/>
            <person name="Nelson C."/>
            <person name="Nieminen K."/>
            <person name="Nilsson O."/>
            <person name="Pereda V."/>
            <person name="Peter G."/>
            <person name="Philippe R."/>
            <person name="Pilate G."/>
            <person name="Poliakov A."/>
            <person name="Razumovskaya J."/>
            <person name="Richardson P."/>
            <person name="Rinaldi C."/>
            <person name="Ritland K."/>
            <person name="Rouze P."/>
            <person name="Ryaboy D."/>
            <person name="Schmutz J."/>
            <person name="Schrader J."/>
            <person name="Segerman B."/>
            <person name="Shin H."/>
            <person name="Siddiqui A."/>
            <person name="Sterky F."/>
            <person name="Terry A."/>
            <person name="Tsai C.J."/>
            <person name="Uberbacher E."/>
            <person name="Unneberg P."/>
            <person name="Vahala J."/>
            <person name="Wall K."/>
            <person name="Wessler S."/>
            <person name="Yang G."/>
            <person name="Yin T."/>
            <person name="Douglas C."/>
            <person name="Marra M."/>
            <person name="Sandberg G."/>
            <person name="Van de Peer Y."/>
            <person name="Rokhsar D."/>
        </authorList>
    </citation>
    <scope>NUCLEOTIDE SEQUENCE [LARGE SCALE GENOMIC DNA]</scope>
    <source>
        <strain evidence="2">cv. Nisqually</strain>
    </source>
</reference>
<comment type="caution">
    <text evidence="1">The sequence shown here is derived from an EMBL/GenBank/DDBJ whole genome shotgun (WGS) entry which is preliminary data.</text>
</comment>
<name>A0ACC0T3C0_POPTR</name>
<proteinExistence type="predicted"/>
<dbReference type="EMBL" id="CM009293">
    <property type="protein sequence ID" value="KAI9396072.1"/>
    <property type="molecule type" value="Genomic_DNA"/>
</dbReference>
<organism evidence="1 2">
    <name type="scientific">Populus trichocarpa</name>
    <name type="common">Western balsam poplar</name>
    <name type="synonym">Populus balsamifera subsp. trichocarpa</name>
    <dbReference type="NCBI Taxonomy" id="3694"/>
    <lineage>
        <taxon>Eukaryota</taxon>
        <taxon>Viridiplantae</taxon>
        <taxon>Streptophyta</taxon>
        <taxon>Embryophyta</taxon>
        <taxon>Tracheophyta</taxon>
        <taxon>Spermatophyta</taxon>
        <taxon>Magnoliopsida</taxon>
        <taxon>eudicotyledons</taxon>
        <taxon>Gunneridae</taxon>
        <taxon>Pentapetalae</taxon>
        <taxon>rosids</taxon>
        <taxon>fabids</taxon>
        <taxon>Malpighiales</taxon>
        <taxon>Salicaceae</taxon>
        <taxon>Saliceae</taxon>
        <taxon>Populus</taxon>
    </lineage>
</organism>
<evidence type="ECO:0000313" key="1">
    <source>
        <dbReference type="EMBL" id="KAI9396072.1"/>
    </source>
</evidence>